<sequence>MKRMLFLTTELPYPLDNGGKIRTYNMIKGLSGEYNIDVVCFSELEDNTNSIKELKEICNNVYVFKKLYTNSKSKSKLIRNVLSSTIKNIPFIVGKFSDNGYREKVEMLLGENNYNCILVDHLQVAQFVPEKYLLQAVLSQHNCEYLILKRMAQESSNYLKKVYVEYESRKLEKYEKKMCSQFKKVVLLSEEDKKFLIGKEYNGENSFILPISVEMNFKKKNINSEKKNILFLGTMSWLPNEQGVLWFLENVWHHIKNYGYKLYIVGKNPSDSIKKFEDSNVVITGYVDDINEYIELCDFSIVPLFIGGGMRVKILECMAKNMPIISTTIGAEGIEAVDDNNILIADTVDEFINKIKKIQDENIYNKIRQSATKLIEEKYSISAVNNQLINILSE</sequence>
<accession>A0ABR7D9K9</accession>
<dbReference type="PANTHER" id="PTHR46401:SF2">
    <property type="entry name" value="GLYCOSYLTRANSFERASE WBBK-RELATED"/>
    <property type="match status" value="1"/>
</dbReference>
<name>A0ABR7D9K9_9CLOT</name>
<organism evidence="2 3">
    <name type="scientific">Clostridium hominis</name>
    <dbReference type="NCBI Taxonomy" id="2763036"/>
    <lineage>
        <taxon>Bacteria</taxon>
        <taxon>Bacillati</taxon>
        <taxon>Bacillota</taxon>
        <taxon>Clostridia</taxon>
        <taxon>Eubacteriales</taxon>
        <taxon>Clostridiaceae</taxon>
        <taxon>Clostridium</taxon>
    </lineage>
</organism>
<protein>
    <submittedName>
        <fullName evidence="2">Glycosyltransferase</fullName>
    </submittedName>
</protein>
<keyword evidence="1" id="KW-0808">Transferase</keyword>
<reference evidence="2 3" key="1">
    <citation type="submission" date="2020-08" db="EMBL/GenBank/DDBJ databases">
        <title>Genome public.</title>
        <authorList>
            <person name="Liu C."/>
            <person name="Sun Q."/>
        </authorList>
    </citation>
    <scope>NUCLEOTIDE SEQUENCE [LARGE SCALE GENOMIC DNA]</scope>
    <source>
        <strain evidence="2 3">NSJ-6</strain>
    </source>
</reference>
<dbReference type="RefSeq" id="WP_186859340.1">
    <property type="nucleotide sequence ID" value="NZ_JACOOO010000004.1"/>
</dbReference>
<evidence type="ECO:0000313" key="3">
    <source>
        <dbReference type="Proteomes" id="UP000596929"/>
    </source>
</evidence>
<evidence type="ECO:0000313" key="2">
    <source>
        <dbReference type="EMBL" id="MBC5628074.1"/>
    </source>
</evidence>
<keyword evidence="3" id="KW-1185">Reference proteome</keyword>
<dbReference type="PANTHER" id="PTHR46401">
    <property type="entry name" value="GLYCOSYLTRANSFERASE WBBK-RELATED"/>
    <property type="match status" value="1"/>
</dbReference>
<dbReference type="Gene3D" id="3.40.50.2000">
    <property type="entry name" value="Glycogen Phosphorylase B"/>
    <property type="match status" value="1"/>
</dbReference>
<dbReference type="Pfam" id="PF13692">
    <property type="entry name" value="Glyco_trans_1_4"/>
    <property type="match status" value="1"/>
</dbReference>
<dbReference type="SUPFAM" id="SSF53756">
    <property type="entry name" value="UDP-Glycosyltransferase/glycogen phosphorylase"/>
    <property type="match status" value="1"/>
</dbReference>
<dbReference type="Proteomes" id="UP000596929">
    <property type="component" value="Unassembled WGS sequence"/>
</dbReference>
<comment type="caution">
    <text evidence="2">The sequence shown here is derived from an EMBL/GenBank/DDBJ whole genome shotgun (WGS) entry which is preliminary data.</text>
</comment>
<proteinExistence type="predicted"/>
<gene>
    <name evidence="2" type="ORF">H8S20_04115</name>
</gene>
<dbReference type="EMBL" id="JACOOO010000004">
    <property type="protein sequence ID" value="MBC5628074.1"/>
    <property type="molecule type" value="Genomic_DNA"/>
</dbReference>
<evidence type="ECO:0000256" key="1">
    <source>
        <dbReference type="ARBA" id="ARBA00022679"/>
    </source>
</evidence>
<dbReference type="CDD" id="cd03801">
    <property type="entry name" value="GT4_PimA-like"/>
    <property type="match status" value="1"/>
</dbReference>